<dbReference type="InterPro" id="IPR000835">
    <property type="entry name" value="HTH_MarR-typ"/>
</dbReference>
<dbReference type="PANTHER" id="PTHR42756:SF1">
    <property type="entry name" value="TRANSCRIPTIONAL REPRESSOR OF EMRAB OPERON"/>
    <property type="match status" value="1"/>
</dbReference>
<keyword evidence="1" id="KW-0805">Transcription regulation</keyword>
<dbReference type="GO" id="GO:0003700">
    <property type="term" value="F:DNA-binding transcription factor activity"/>
    <property type="evidence" value="ECO:0007669"/>
    <property type="project" value="InterPro"/>
</dbReference>
<evidence type="ECO:0000259" key="4">
    <source>
        <dbReference type="PROSITE" id="PS50995"/>
    </source>
</evidence>
<dbReference type="InterPro" id="IPR036390">
    <property type="entry name" value="WH_DNA-bd_sf"/>
</dbReference>
<dbReference type="PROSITE" id="PS50995">
    <property type="entry name" value="HTH_MARR_2"/>
    <property type="match status" value="1"/>
</dbReference>
<dbReference type="PROSITE" id="PS01117">
    <property type="entry name" value="HTH_MARR_1"/>
    <property type="match status" value="1"/>
</dbReference>
<dbReference type="Pfam" id="PF01047">
    <property type="entry name" value="MarR"/>
    <property type="match status" value="1"/>
</dbReference>
<organism evidence="5 6">
    <name type="scientific">Castellaniella defragrans</name>
    <name type="common">Alcaligenes defragrans</name>
    <dbReference type="NCBI Taxonomy" id="75697"/>
    <lineage>
        <taxon>Bacteria</taxon>
        <taxon>Pseudomonadati</taxon>
        <taxon>Pseudomonadota</taxon>
        <taxon>Betaproteobacteria</taxon>
        <taxon>Burkholderiales</taxon>
        <taxon>Alcaligenaceae</taxon>
        <taxon>Castellaniella</taxon>
    </lineage>
</organism>
<dbReference type="Gene3D" id="1.10.10.10">
    <property type="entry name" value="Winged helix-like DNA-binding domain superfamily/Winged helix DNA-binding domain"/>
    <property type="match status" value="1"/>
</dbReference>
<dbReference type="SUPFAM" id="SSF46785">
    <property type="entry name" value="Winged helix' DNA-binding domain"/>
    <property type="match status" value="1"/>
</dbReference>
<dbReference type="GO" id="GO:0003677">
    <property type="term" value="F:DNA binding"/>
    <property type="evidence" value="ECO:0007669"/>
    <property type="project" value="UniProtKB-KW"/>
</dbReference>
<evidence type="ECO:0000256" key="2">
    <source>
        <dbReference type="ARBA" id="ARBA00023125"/>
    </source>
</evidence>
<dbReference type="InterPro" id="IPR023187">
    <property type="entry name" value="Tscrpt_reg_MarR-type_CS"/>
</dbReference>
<dbReference type="AlphaFoldDB" id="A0A7W9WL80"/>
<evidence type="ECO:0000256" key="1">
    <source>
        <dbReference type="ARBA" id="ARBA00023015"/>
    </source>
</evidence>
<keyword evidence="3" id="KW-0804">Transcription</keyword>
<dbReference type="RefSeq" id="WP_151023967.1">
    <property type="nucleotide sequence ID" value="NZ_JACHIB010000005.1"/>
</dbReference>
<proteinExistence type="predicted"/>
<evidence type="ECO:0000256" key="3">
    <source>
        <dbReference type="ARBA" id="ARBA00023163"/>
    </source>
</evidence>
<dbReference type="PANTHER" id="PTHR42756">
    <property type="entry name" value="TRANSCRIPTIONAL REGULATOR, MARR"/>
    <property type="match status" value="1"/>
</dbReference>
<dbReference type="SMART" id="SM00347">
    <property type="entry name" value="HTH_MARR"/>
    <property type="match status" value="1"/>
</dbReference>
<sequence length="156" mass="17909">MNPSLPIEVFDSLHELLHLFRARMRKAMEAVHPELTFNEMRILLRMGRQPGLTQKGLVERSHADKAQMARLLAHLEERGWLIRSASESDRRVRCLRLSAQGERLFAQLRTLQERVATELLRDCPPSMQADLLALLRQARDSAGARAGRPDRPDRPD</sequence>
<dbReference type="EMBL" id="JACHIB010000005">
    <property type="protein sequence ID" value="MBB6083002.1"/>
    <property type="molecule type" value="Genomic_DNA"/>
</dbReference>
<gene>
    <name evidence="5" type="ORF">HNR28_001037</name>
</gene>
<comment type="caution">
    <text evidence="5">The sequence shown here is derived from an EMBL/GenBank/DDBJ whole genome shotgun (WGS) entry which is preliminary data.</text>
</comment>
<keyword evidence="2 5" id="KW-0238">DNA-binding</keyword>
<evidence type="ECO:0000313" key="5">
    <source>
        <dbReference type="EMBL" id="MBB6083002.1"/>
    </source>
</evidence>
<feature type="domain" description="HTH marR-type" evidence="4">
    <location>
        <begin position="6"/>
        <end position="140"/>
    </location>
</feature>
<accession>A0A7W9WL80</accession>
<dbReference type="InterPro" id="IPR036388">
    <property type="entry name" value="WH-like_DNA-bd_sf"/>
</dbReference>
<reference evidence="5 6" key="1">
    <citation type="submission" date="2020-08" db="EMBL/GenBank/DDBJ databases">
        <title>Genomic Encyclopedia of Type Strains, Phase IV (KMG-IV): sequencing the most valuable type-strain genomes for metagenomic binning, comparative biology and taxonomic classification.</title>
        <authorList>
            <person name="Goeker M."/>
        </authorList>
    </citation>
    <scope>NUCLEOTIDE SEQUENCE [LARGE SCALE GENOMIC DNA]</scope>
    <source>
        <strain evidence="5 6">DSM 12141</strain>
    </source>
</reference>
<dbReference type="Proteomes" id="UP000541136">
    <property type="component" value="Unassembled WGS sequence"/>
</dbReference>
<evidence type="ECO:0000313" key="6">
    <source>
        <dbReference type="Proteomes" id="UP000541136"/>
    </source>
</evidence>
<name>A0A7W9WL80_CASDE</name>
<protein>
    <submittedName>
        <fullName evidence="5">DNA-binding MarR family transcriptional regulator</fullName>
    </submittedName>
</protein>